<evidence type="ECO:0000313" key="5">
    <source>
        <dbReference type="EMBL" id="KAG2960567.1"/>
    </source>
</evidence>
<dbReference type="Proteomes" id="UP000251314">
    <property type="component" value="Unassembled WGS sequence"/>
</dbReference>
<dbReference type="AlphaFoldDB" id="A0A329S4W6"/>
<dbReference type="Proteomes" id="UP000774804">
    <property type="component" value="Unassembled WGS sequence"/>
</dbReference>
<dbReference type="Proteomes" id="UP000760860">
    <property type="component" value="Unassembled WGS sequence"/>
</dbReference>
<name>A0A329S4W6_9STRA</name>
<dbReference type="EMBL" id="JAENGZ010000351">
    <property type="protein sequence ID" value="KAG6961380.1"/>
    <property type="molecule type" value="Genomic_DNA"/>
</dbReference>
<sequence>MGLVDLEGPMDQEALGMPLPNAGDNPSGGFPPGSYGNALVPMWYSGISKSCEIARSNFQHCPDTD</sequence>
<protein>
    <submittedName>
        <fullName evidence="8">Uncharacterized protein</fullName>
    </submittedName>
</protein>
<evidence type="ECO:0000256" key="1">
    <source>
        <dbReference type="SAM" id="MobiDB-lite"/>
    </source>
</evidence>
<evidence type="ECO:0000313" key="9">
    <source>
        <dbReference type="Proteomes" id="UP000251314"/>
    </source>
</evidence>
<dbReference type="EMBL" id="RCMK01001950">
    <property type="protein sequence ID" value="KAG2886404.1"/>
    <property type="molecule type" value="Genomic_DNA"/>
</dbReference>
<dbReference type="OrthoDB" id="10268307at2759"/>
<evidence type="ECO:0000313" key="2">
    <source>
        <dbReference type="EMBL" id="KAG2829436.1"/>
    </source>
</evidence>
<proteinExistence type="predicted"/>
<evidence type="ECO:0000313" key="3">
    <source>
        <dbReference type="EMBL" id="KAG2880479.1"/>
    </source>
</evidence>
<reference evidence="7" key="3">
    <citation type="submission" date="2021-01" db="EMBL/GenBank/DDBJ databases">
        <title>Phytophthora aleatoria, a newly-described species from Pinus radiata is distinct from Phytophthora cactorum isolates based on comparative genomics.</title>
        <authorList>
            <person name="Mcdougal R."/>
            <person name="Panda P."/>
            <person name="Williams N."/>
            <person name="Studholme D.J."/>
        </authorList>
    </citation>
    <scope>NUCLEOTIDE SEQUENCE</scope>
    <source>
        <strain evidence="7">NZFS 3830</strain>
    </source>
</reference>
<dbReference type="EMBL" id="RCMV01001888">
    <property type="protein sequence ID" value="KAG3205813.1"/>
    <property type="molecule type" value="Genomic_DNA"/>
</dbReference>
<dbReference type="VEuPathDB" id="FungiDB:PC110_g12991"/>
<keyword evidence="9" id="KW-1185">Reference proteome</keyword>
<dbReference type="EMBL" id="RCMG01001355">
    <property type="protein sequence ID" value="KAG2829436.1"/>
    <property type="molecule type" value="Genomic_DNA"/>
</dbReference>
<organism evidence="8 9">
    <name type="scientific">Phytophthora cactorum</name>
    <dbReference type="NCBI Taxonomy" id="29920"/>
    <lineage>
        <taxon>Eukaryota</taxon>
        <taxon>Sar</taxon>
        <taxon>Stramenopiles</taxon>
        <taxon>Oomycota</taxon>
        <taxon>Peronosporomycetes</taxon>
        <taxon>Peronosporales</taxon>
        <taxon>Peronosporaceae</taxon>
        <taxon>Phytophthora</taxon>
    </lineage>
</organism>
<dbReference type="EMBL" id="MJFZ01000360">
    <property type="protein sequence ID" value="RAW30648.1"/>
    <property type="molecule type" value="Genomic_DNA"/>
</dbReference>
<dbReference type="Proteomes" id="UP000736787">
    <property type="component" value="Unassembled WGS sequence"/>
</dbReference>
<dbReference type="Proteomes" id="UP000697107">
    <property type="component" value="Unassembled WGS sequence"/>
</dbReference>
<evidence type="ECO:0000313" key="7">
    <source>
        <dbReference type="EMBL" id="KAG6961380.1"/>
    </source>
</evidence>
<dbReference type="EMBL" id="RCMI01001863">
    <property type="protein sequence ID" value="KAG2880479.1"/>
    <property type="molecule type" value="Genomic_DNA"/>
</dbReference>
<evidence type="ECO:0000313" key="8">
    <source>
        <dbReference type="EMBL" id="RAW30648.1"/>
    </source>
</evidence>
<dbReference type="Proteomes" id="UP000735874">
    <property type="component" value="Unassembled WGS sequence"/>
</dbReference>
<evidence type="ECO:0000313" key="4">
    <source>
        <dbReference type="EMBL" id="KAG2886404.1"/>
    </source>
</evidence>
<evidence type="ECO:0000313" key="6">
    <source>
        <dbReference type="EMBL" id="KAG3205813.1"/>
    </source>
</evidence>
<gene>
    <name evidence="7" type="ORF">JG687_00007721</name>
    <name evidence="8" type="ORF">PC110_g12991</name>
    <name evidence="2" type="ORF">PC113_g21285</name>
    <name evidence="3" type="ORF">PC115_g22489</name>
    <name evidence="4" type="ORF">PC117_g25383</name>
    <name evidence="5" type="ORF">PC118_g22440</name>
    <name evidence="6" type="ORF">PC129_g21948</name>
</gene>
<accession>A0A329S4W6</accession>
<reference evidence="2" key="2">
    <citation type="submission" date="2018-10" db="EMBL/GenBank/DDBJ databases">
        <title>Effector identification in a new, highly contiguous assembly of the strawberry crown rot pathogen Phytophthora cactorum.</title>
        <authorList>
            <person name="Armitage A.D."/>
            <person name="Nellist C.F."/>
            <person name="Bates H."/>
            <person name="Vickerstaff R.J."/>
            <person name="Harrison R.J."/>
        </authorList>
    </citation>
    <scope>NUCLEOTIDE SEQUENCE</scope>
    <source>
        <strain evidence="2">15-7</strain>
        <strain evidence="3">4032</strain>
        <strain evidence="4">4040</strain>
        <strain evidence="5">P415</strain>
        <strain evidence="6">P421</strain>
    </source>
</reference>
<feature type="region of interest" description="Disordered" evidence="1">
    <location>
        <begin position="1"/>
        <end position="30"/>
    </location>
</feature>
<dbReference type="EMBL" id="RCML01001752">
    <property type="protein sequence ID" value="KAG2960567.1"/>
    <property type="molecule type" value="Genomic_DNA"/>
</dbReference>
<reference evidence="8 9" key="1">
    <citation type="submission" date="2018-01" db="EMBL/GenBank/DDBJ databases">
        <title>Draft genome of the strawberry crown rot pathogen Phytophthora cactorum.</title>
        <authorList>
            <person name="Armitage A.D."/>
            <person name="Lysoe E."/>
            <person name="Nellist C.F."/>
            <person name="Harrison R.J."/>
            <person name="Brurberg M.B."/>
        </authorList>
    </citation>
    <scope>NUCLEOTIDE SEQUENCE [LARGE SCALE GENOMIC DNA]</scope>
    <source>
        <strain evidence="8 9">10300</strain>
    </source>
</reference>
<comment type="caution">
    <text evidence="8">The sequence shown here is derived from an EMBL/GenBank/DDBJ whole genome shotgun (WGS) entry which is preliminary data.</text>
</comment>
<dbReference type="Proteomes" id="UP000688947">
    <property type="component" value="Unassembled WGS sequence"/>
</dbReference>